<dbReference type="HOGENOM" id="CLU_696137_0_0_5"/>
<evidence type="ECO:0000256" key="1">
    <source>
        <dbReference type="SAM" id="MobiDB-lite"/>
    </source>
</evidence>
<feature type="region of interest" description="Disordered" evidence="1">
    <location>
        <begin position="1"/>
        <end position="134"/>
    </location>
</feature>
<gene>
    <name evidence="2" type="ordered locus">Rru_A3327</name>
</gene>
<dbReference type="eggNOG" id="ENOG502ZQ2P">
    <property type="taxonomic scope" value="Bacteria"/>
</dbReference>
<sequence>MSPADSGPRRPPRPTPPTERPPAGREAGPRGAGAARPASGSTPPPGAGDGPSRGDPAGTAPPPRGFAFDEPADDQTQEGADPQAEERQGPTPPRPESGASPIAPGEGIPTRPRNPLPLSDPTFRPVRRRTRPQPVVKEGASRELKGCLIFVAIAVLLGGGGWLVRDFVDFSSLTPEPPKPAAVRDAPPVTKVTAMKEKTVVDHPTEGKMTLARKLVAPPISAPAGEGQAPPPTGGTAMGIEGMTPGAPAGDPMTGGIGPGSTVSASADAGPPAGAGGAAVLGQMADQAVCYNGSRARRVDSLYDLPGGFAIVYGPAGEDSEPLRPRLEFMPGVLGRDAGGPDTLYYASFADAPVSGFESGMARPVANTDAAVGRVILSWVAAVANGPCPPAIQPAP</sequence>
<evidence type="ECO:0000313" key="3">
    <source>
        <dbReference type="Proteomes" id="UP000001929"/>
    </source>
</evidence>
<dbReference type="KEGG" id="rru:Rru_A3327"/>
<evidence type="ECO:0000313" key="2">
    <source>
        <dbReference type="EMBL" id="ABC24121.1"/>
    </source>
</evidence>
<reference evidence="2 3" key="1">
    <citation type="journal article" date="2011" name="Stand. Genomic Sci.">
        <title>Complete genome sequence of Rhodospirillum rubrum type strain (S1).</title>
        <authorList>
            <person name="Munk A.C."/>
            <person name="Copeland A."/>
            <person name="Lucas S."/>
            <person name="Lapidus A."/>
            <person name="Del Rio T.G."/>
            <person name="Barry K."/>
            <person name="Detter J.C."/>
            <person name="Hammon N."/>
            <person name="Israni S."/>
            <person name="Pitluck S."/>
            <person name="Brettin T."/>
            <person name="Bruce D."/>
            <person name="Han C."/>
            <person name="Tapia R."/>
            <person name="Gilna P."/>
            <person name="Schmutz J."/>
            <person name="Larimer F."/>
            <person name="Land M."/>
            <person name="Kyrpides N.C."/>
            <person name="Mavromatis K."/>
            <person name="Richardson P."/>
            <person name="Rohde M."/>
            <person name="Goker M."/>
            <person name="Klenk H.P."/>
            <person name="Zhang Y."/>
            <person name="Roberts G.P."/>
            <person name="Reslewic S."/>
            <person name="Schwartz D.C."/>
        </authorList>
    </citation>
    <scope>NUCLEOTIDE SEQUENCE [LARGE SCALE GENOMIC DNA]</scope>
    <source>
        <strain evidence="3">ATCC 11170 / ATH 1.1.1 / DSM 467 / LMG 4362 / NCIMB 8255 / S1</strain>
    </source>
</reference>
<protein>
    <submittedName>
        <fullName evidence="2">Uncharacterized protein</fullName>
    </submittedName>
</protein>
<dbReference type="EMBL" id="CP000230">
    <property type="protein sequence ID" value="ABC24121.1"/>
    <property type="molecule type" value="Genomic_DNA"/>
</dbReference>
<dbReference type="RefSeq" id="WP_011391074.1">
    <property type="nucleotide sequence ID" value="NC_007643.1"/>
</dbReference>
<proteinExistence type="predicted"/>
<keyword evidence="3" id="KW-1185">Reference proteome</keyword>
<name>Q2RP24_RHORT</name>
<accession>Q2RP24</accession>
<dbReference type="EnsemblBacteria" id="ABC24121">
    <property type="protein sequence ID" value="ABC24121"/>
    <property type="gene ID" value="Rru_A3327"/>
</dbReference>
<feature type="region of interest" description="Disordered" evidence="1">
    <location>
        <begin position="220"/>
        <end position="239"/>
    </location>
</feature>
<dbReference type="PATRIC" id="fig|269796.9.peg.3441"/>
<organism evidence="2 3">
    <name type="scientific">Rhodospirillum rubrum (strain ATCC 11170 / ATH 1.1.1 / DSM 467 / LMG 4362 / NCIMB 8255 / S1)</name>
    <dbReference type="NCBI Taxonomy" id="269796"/>
    <lineage>
        <taxon>Bacteria</taxon>
        <taxon>Pseudomonadati</taxon>
        <taxon>Pseudomonadota</taxon>
        <taxon>Alphaproteobacteria</taxon>
        <taxon>Rhodospirillales</taxon>
        <taxon>Rhodospirillaceae</taxon>
        <taxon>Rhodospirillum</taxon>
    </lineage>
</organism>
<feature type="compositionally biased region" description="Low complexity" evidence="1">
    <location>
        <begin position="32"/>
        <end position="41"/>
    </location>
</feature>
<feature type="region of interest" description="Disordered" evidence="1">
    <location>
        <begin position="245"/>
        <end position="271"/>
    </location>
</feature>
<dbReference type="Proteomes" id="UP000001929">
    <property type="component" value="Chromosome"/>
</dbReference>
<dbReference type="AlphaFoldDB" id="Q2RP24"/>